<name>A0A7J7N5W9_9MAGN</name>
<proteinExistence type="predicted"/>
<evidence type="ECO:0000313" key="2">
    <source>
        <dbReference type="Proteomes" id="UP000541444"/>
    </source>
</evidence>
<dbReference type="Proteomes" id="UP000541444">
    <property type="component" value="Unassembled WGS sequence"/>
</dbReference>
<comment type="caution">
    <text evidence="1">The sequence shown here is derived from an EMBL/GenBank/DDBJ whole genome shotgun (WGS) entry which is preliminary data.</text>
</comment>
<accession>A0A7J7N5W9</accession>
<sequence length="74" mass="8349">MILTKSFFQVKASCLLETRICSIRFAAKLYACTTFTIYFTVHKTTLLSPGLQRNQVCLPVQPSNHVDGIRVIQS</sequence>
<evidence type="ECO:0000313" key="1">
    <source>
        <dbReference type="EMBL" id="KAF6162527.1"/>
    </source>
</evidence>
<protein>
    <submittedName>
        <fullName evidence="1">Uncharacterized protein</fullName>
    </submittedName>
</protein>
<reference evidence="1 2" key="1">
    <citation type="journal article" date="2020" name="IScience">
        <title>Genome Sequencing of the Endangered Kingdonia uniflora (Circaeasteraceae, Ranunculales) Reveals Potential Mechanisms of Evolutionary Specialization.</title>
        <authorList>
            <person name="Sun Y."/>
            <person name="Deng T."/>
            <person name="Zhang A."/>
            <person name="Moore M.J."/>
            <person name="Landis J.B."/>
            <person name="Lin N."/>
            <person name="Zhang H."/>
            <person name="Zhang X."/>
            <person name="Huang J."/>
            <person name="Zhang X."/>
            <person name="Sun H."/>
            <person name="Wang H."/>
        </authorList>
    </citation>
    <scope>NUCLEOTIDE SEQUENCE [LARGE SCALE GENOMIC DNA]</scope>
    <source>
        <strain evidence="1">TB1705</strain>
        <tissue evidence="1">Leaf</tissue>
    </source>
</reference>
<dbReference type="EMBL" id="JACGCM010001019">
    <property type="protein sequence ID" value="KAF6162527.1"/>
    <property type="molecule type" value="Genomic_DNA"/>
</dbReference>
<dbReference type="AlphaFoldDB" id="A0A7J7N5W9"/>
<gene>
    <name evidence="1" type="ORF">GIB67_003073</name>
</gene>
<organism evidence="1 2">
    <name type="scientific">Kingdonia uniflora</name>
    <dbReference type="NCBI Taxonomy" id="39325"/>
    <lineage>
        <taxon>Eukaryota</taxon>
        <taxon>Viridiplantae</taxon>
        <taxon>Streptophyta</taxon>
        <taxon>Embryophyta</taxon>
        <taxon>Tracheophyta</taxon>
        <taxon>Spermatophyta</taxon>
        <taxon>Magnoliopsida</taxon>
        <taxon>Ranunculales</taxon>
        <taxon>Circaeasteraceae</taxon>
        <taxon>Kingdonia</taxon>
    </lineage>
</organism>
<keyword evidence="2" id="KW-1185">Reference proteome</keyword>